<reference evidence="1 2" key="1">
    <citation type="submission" date="2018-08" db="EMBL/GenBank/DDBJ databases">
        <title>Sequencing the genomes of 1000 actinobacteria strains.</title>
        <authorList>
            <person name="Klenk H.-P."/>
        </authorList>
    </citation>
    <scope>NUCLEOTIDE SEQUENCE [LARGE SCALE GENOMIC DNA]</scope>
    <source>
        <strain evidence="1 2">DSM 43927</strain>
    </source>
</reference>
<name>A0A3D9SKX5_9ACTN</name>
<evidence type="ECO:0008006" key="3">
    <source>
        <dbReference type="Google" id="ProtNLM"/>
    </source>
</evidence>
<keyword evidence="2" id="KW-1185">Reference proteome</keyword>
<accession>A0A3D9SKX5</accession>
<evidence type="ECO:0000313" key="1">
    <source>
        <dbReference type="EMBL" id="REE96569.1"/>
    </source>
</evidence>
<dbReference type="EMBL" id="QTTT01000001">
    <property type="protein sequence ID" value="REE96569.1"/>
    <property type="molecule type" value="Genomic_DNA"/>
</dbReference>
<organism evidence="1 2">
    <name type="scientific">Thermomonospora umbrina</name>
    <dbReference type="NCBI Taxonomy" id="111806"/>
    <lineage>
        <taxon>Bacteria</taxon>
        <taxon>Bacillati</taxon>
        <taxon>Actinomycetota</taxon>
        <taxon>Actinomycetes</taxon>
        <taxon>Streptosporangiales</taxon>
        <taxon>Thermomonosporaceae</taxon>
        <taxon>Thermomonospora</taxon>
    </lineage>
</organism>
<protein>
    <recommendedName>
        <fullName evidence="3">YbaB/EbfC DNA-binding family protein</fullName>
    </recommendedName>
</protein>
<dbReference type="Proteomes" id="UP000256661">
    <property type="component" value="Unassembled WGS sequence"/>
</dbReference>
<comment type="caution">
    <text evidence="1">The sequence shown here is derived from an EMBL/GenBank/DDBJ whole genome shotgun (WGS) entry which is preliminary data.</text>
</comment>
<dbReference type="RefSeq" id="WP_116022196.1">
    <property type="nucleotide sequence ID" value="NZ_QTTT01000001.1"/>
</dbReference>
<gene>
    <name evidence="1" type="ORF">DFJ69_2007</name>
</gene>
<dbReference type="AlphaFoldDB" id="A0A3D9SKX5"/>
<proteinExistence type="predicted"/>
<evidence type="ECO:0000313" key="2">
    <source>
        <dbReference type="Proteomes" id="UP000256661"/>
    </source>
</evidence>
<sequence>MTQTDEPGAAVAADVERRVAALRRLSGRLTALTAATESPGGTVRAVCRYGRGVSELVIAPDAAEVEGARLPMIVQRTINTATDEVNRLAIGLLRELHSGTREVADLLNAAAPPPDPDAAAQLTALRDLWSTYLDTVTTSLEILQSTTLERSS</sequence>